<gene>
    <name evidence="3" type="ORF">g.34937</name>
    <name evidence="4" type="ORF">g.34939</name>
    <name evidence="2" type="ORF">g.34940</name>
</gene>
<dbReference type="AlphaFoldDB" id="A0A1B6MHH5"/>
<feature type="non-terminal residue" evidence="4">
    <location>
        <position position="121"/>
    </location>
</feature>
<evidence type="ECO:0000313" key="2">
    <source>
        <dbReference type="EMBL" id="JAT31148.1"/>
    </source>
</evidence>
<reference evidence="4" key="1">
    <citation type="submission" date="2015-11" db="EMBL/GenBank/DDBJ databases">
        <title>De novo transcriptome assembly of four potential Pierce s Disease insect vectors from Arizona vineyards.</title>
        <authorList>
            <person name="Tassone E.E."/>
        </authorList>
    </citation>
    <scope>NUCLEOTIDE SEQUENCE</scope>
</reference>
<feature type="region of interest" description="Disordered" evidence="1">
    <location>
        <begin position="1"/>
        <end position="35"/>
    </location>
</feature>
<dbReference type="EMBL" id="GEBQ01008829">
    <property type="protein sequence ID" value="JAT31148.1"/>
    <property type="molecule type" value="Transcribed_RNA"/>
</dbReference>
<accession>A0A1B6MHH5</accession>
<protein>
    <submittedName>
        <fullName evidence="4">Uncharacterized protein</fullName>
    </submittedName>
</protein>
<evidence type="ECO:0000313" key="4">
    <source>
        <dbReference type="EMBL" id="JAT35410.1"/>
    </source>
</evidence>
<dbReference type="EMBL" id="GEBQ01004567">
    <property type="protein sequence ID" value="JAT35410.1"/>
    <property type="molecule type" value="Transcribed_RNA"/>
</dbReference>
<evidence type="ECO:0000313" key="3">
    <source>
        <dbReference type="EMBL" id="JAT35343.1"/>
    </source>
</evidence>
<sequence length="121" mass="13877">MRLPSSQSVNKERWRDDAPPPSPLNTRSQQLSSPPPTDHILYAAVSTPLTLVISTFRNSRLLQTIKFYFSGDYAFISAFDPCQNKVYAFISAFDPRRKLKYADISVNDPRRVNLCKFQNHP</sequence>
<dbReference type="EMBL" id="GEBQ01004634">
    <property type="protein sequence ID" value="JAT35343.1"/>
    <property type="molecule type" value="Transcribed_RNA"/>
</dbReference>
<organism evidence="4">
    <name type="scientific">Graphocephala atropunctata</name>
    <dbReference type="NCBI Taxonomy" id="36148"/>
    <lineage>
        <taxon>Eukaryota</taxon>
        <taxon>Metazoa</taxon>
        <taxon>Ecdysozoa</taxon>
        <taxon>Arthropoda</taxon>
        <taxon>Hexapoda</taxon>
        <taxon>Insecta</taxon>
        <taxon>Pterygota</taxon>
        <taxon>Neoptera</taxon>
        <taxon>Paraneoptera</taxon>
        <taxon>Hemiptera</taxon>
        <taxon>Auchenorrhyncha</taxon>
        <taxon>Membracoidea</taxon>
        <taxon>Cicadellidae</taxon>
        <taxon>Cicadellinae</taxon>
        <taxon>Cicadellini</taxon>
        <taxon>Graphocephala</taxon>
    </lineage>
</organism>
<proteinExistence type="predicted"/>
<evidence type="ECO:0000256" key="1">
    <source>
        <dbReference type="SAM" id="MobiDB-lite"/>
    </source>
</evidence>
<name>A0A1B6MHH5_9HEMI</name>